<evidence type="ECO:0000313" key="3">
    <source>
        <dbReference type="Proteomes" id="UP000818323"/>
    </source>
</evidence>
<gene>
    <name evidence="2" type="ORF">GR303_01365</name>
</gene>
<dbReference type="EMBL" id="JAAAXJ010000001">
    <property type="protein sequence ID" value="NBJ23007.1"/>
    <property type="molecule type" value="Genomic_DNA"/>
</dbReference>
<name>A0ABW9YRV8_9HYPH</name>
<feature type="chain" id="PRO_5046560613" evidence="1">
    <location>
        <begin position="20"/>
        <end position="145"/>
    </location>
</feature>
<comment type="caution">
    <text evidence="2">The sequence shown here is derived from an EMBL/GenBank/DDBJ whole genome shotgun (WGS) entry which is preliminary data.</text>
</comment>
<evidence type="ECO:0000256" key="1">
    <source>
        <dbReference type="SAM" id="SignalP"/>
    </source>
</evidence>
<keyword evidence="3" id="KW-1185">Reference proteome</keyword>
<feature type="signal peptide" evidence="1">
    <location>
        <begin position="1"/>
        <end position="19"/>
    </location>
</feature>
<accession>A0ABW9YRV8</accession>
<reference evidence="2 3" key="1">
    <citation type="submission" date="2020-01" db="EMBL/GenBank/DDBJ databases">
        <title>Microvirga sp. nov., an arsenate reduction bacterium isolated from Tibet hotspring sediments.</title>
        <authorList>
            <person name="Yuan C.-G."/>
        </authorList>
    </citation>
    <scope>NUCLEOTIDE SEQUENCE [LARGE SCALE GENOMIC DNA]</scope>
    <source>
        <strain evidence="2 3">SYSU G3D203</strain>
    </source>
</reference>
<evidence type="ECO:0000313" key="2">
    <source>
        <dbReference type="EMBL" id="NBJ23007.1"/>
    </source>
</evidence>
<dbReference type="Proteomes" id="UP000818323">
    <property type="component" value="Unassembled WGS sequence"/>
</dbReference>
<organism evidence="2 3">
    <name type="scientific">Microvirga arsenatis</name>
    <dbReference type="NCBI Taxonomy" id="2692265"/>
    <lineage>
        <taxon>Bacteria</taxon>
        <taxon>Pseudomonadati</taxon>
        <taxon>Pseudomonadota</taxon>
        <taxon>Alphaproteobacteria</taxon>
        <taxon>Hyphomicrobiales</taxon>
        <taxon>Methylobacteriaceae</taxon>
        <taxon>Microvirga</taxon>
    </lineage>
</organism>
<protein>
    <submittedName>
        <fullName evidence="2">Uncharacterized protein</fullName>
    </submittedName>
</protein>
<keyword evidence="1" id="KW-0732">Signal</keyword>
<sequence>MMRSALCLGLMLAAAPALAEDWPPRIGAELAERRAHCRESGGEARIAGPFLRRIDLDGDGRDDFVMDDAGFRCSKGAPLHCGSGGCQVQVFLGGGTDARPVFAELAQKAVLKGRVLELSQRRGMPAIVVRFERGCAIRSDGERTC</sequence>
<proteinExistence type="predicted"/>